<dbReference type="InterPro" id="IPR038765">
    <property type="entry name" value="Papain-like_cys_pep_sf"/>
</dbReference>
<accession>A0ABC8IT58</accession>
<comment type="caution">
    <text evidence="10">The sequence shown here is derived from an EMBL/GenBank/DDBJ whole genome shotgun (WGS) entry which is preliminary data.</text>
</comment>
<dbReference type="InterPro" id="IPR025661">
    <property type="entry name" value="Pept_asp_AS"/>
</dbReference>
<dbReference type="Gene3D" id="3.90.70.10">
    <property type="entry name" value="Cysteine proteinases"/>
    <property type="match status" value="1"/>
</dbReference>
<evidence type="ECO:0000256" key="4">
    <source>
        <dbReference type="ARBA" id="ARBA00022801"/>
    </source>
</evidence>
<comment type="similarity">
    <text evidence="1">Belongs to the peptidase C1 family.</text>
</comment>
<feature type="signal peptide" evidence="7">
    <location>
        <begin position="1"/>
        <end position="24"/>
    </location>
</feature>
<evidence type="ECO:0000256" key="2">
    <source>
        <dbReference type="ARBA" id="ARBA00022670"/>
    </source>
</evidence>
<evidence type="ECO:0000259" key="9">
    <source>
        <dbReference type="SMART" id="SM00848"/>
    </source>
</evidence>
<feature type="domain" description="Peptidase C1A papain C-terminal" evidence="8">
    <location>
        <begin position="120"/>
        <end position="335"/>
    </location>
</feature>
<evidence type="ECO:0000259" key="8">
    <source>
        <dbReference type="SMART" id="SM00645"/>
    </source>
</evidence>
<dbReference type="SUPFAM" id="SSF54001">
    <property type="entry name" value="Cysteine proteinases"/>
    <property type="match status" value="1"/>
</dbReference>
<feature type="chain" id="PRO_5044748200" evidence="7">
    <location>
        <begin position="25"/>
        <end position="336"/>
    </location>
</feature>
<evidence type="ECO:0000313" key="10">
    <source>
        <dbReference type="EMBL" id="CAH8298951.1"/>
    </source>
</evidence>
<evidence type="ECO:0000256" key="6">
    <source>
        <dbReference type="ARBA" id="ARBA00023157"/>
    </source>
</evidence>
<dbReference type="PROSITE" id="PS00639">
    <property type="entry name" value="THIOL_PROTEASE_HIS"/>
    <property type="match status" value="1"/>
</dbReference>
<dbReference type="InterPro" id="IPR013201">
    <property type="entry name" value="Prot_inhib_I29"/>
</dbReference>
<keyword evidence="11" id="KW-1185">Reference proteome</keyword>
<evidence type="ECO:0000256" key="5">
    <source>
        <dbReference type="ARBA" id="ARBA00022807"/>
    </source>
</evidence>
<keyword evidence="5" id="KW-0788">Thiol protease</keyword>
<dbReference type="SMART" id="SM00848">
    <property type="entry name" value="Inhibitor_I29"/>
    <property type="match status" value="1"/>
</dbReference>
<dbReference type="InterPro" id="IPR000668">
    <property type="entry name" value="Peptidase_C1A_C"/>
</dbReference>
<dbReference type="InterPro" id="IPR039417">
    <property type="entry name" value="Peptidase_C1A_papain-like"/>
</dbReference>
<gene>
    <name evidence="10" type="ORF">ERUC_LOCUS2455</name>
</gene>
<dbReference type="Pfam" id="PF08246">
    <property type="entry name" value="Inhibitor_I29"/>
    <property type="match status" value="1"/>
</dbReference>
<dbReference type="InterPro" id="IPR025660">
    <property type="entry name" value="Pept_his_AS"/>
</dbReference>
<evidence type="ECO:0000313" key="11">
    <source>
        <dbReference type="Proteomes" id="UP001642260"/>
    </source>
</evidence>
<evidence type="ECO:0000256" key="1">
    <source>
        <dbReference type="ARBA" id="ARBA00008455"/>
    </source>
</evidence>
<keyword evidence="2" id="KW-0645">Protease</keyword>
<reference evidence="10 11" key="1">
    <citation type="submission" date="2022-03" db="EMBL/GenBank/DDBJ databases">
        <authorList>
            <person name="Macdonald S."/>
            <person name="Ahmed S."/>
            <person name="Newling K."/>
        </authorList>
    </citation>
    <scope>NUCLEOTIDE SEQUENCE [LARGE SCALE GENOMIC DNA]</scope>
</reference>
<dbReference type="SMART" id="SM00645">
    <property type="entry name" value="Pept_C1"/>
    <property type="match status" value="1"/>
</dbReference>
<organism evidence="10 11">
    <name type="scientific">Eruca vesicaria subsp. sativa</name>
    <name type="common">Garden rocket</name>
    <name type="synonym">Eruca sativa</name>
    <dbReference type="NCBI Taxonomy" id="29727"/>
    <lineage>
        <taxon>Eukaryota</taxon>
        <taxon>Viridiplantae</taxon>
        <taxon>Streptophyta</taxon>
        <taxon>Embryophyta</taxon>
        <taxon>Tracheophyta</taxon>
        <taxon>Spermatophyta</taxon>
        <taxon>Magnoliopsida</taxon>
        <taxon>eudicotyledons</taxon>
        <taxon>Gunneridae</taxon>
        <taxon>Pentapetalae</taxon>
        <taxon>rosids</taxon>
        <taxon>malvids</taxon>
        <taxon>Brassicales</taxon>
        <taxon>Brassicaceae</taxon>
        <taxon>Brassiceae</taxon>
        <taxon>Eruca</taxon>
    </lineage>
</organism>
<dbReference type="FunFam" id="3.90.70.10:FF:000067">
    <property type="entry name" value="Senescence-specific cysteine protease"/>
    <property type="match status" value="1"/>
</dbReference>
<proteinExistence type="inferred from homology"/>
<name>A0ABC8IT58_ERUVS</name>
<dbReference type="PROSITE" id="PS00640">
    <property type="entry name" value="THIOL_PROTEASE_ASN"/>
    <property type="match status" value="1"/>
</dbReference>
<dbReference type="GO" id="GO:0006508">
    <property type="term" value="P:proteolysis"/>
    <property type="evidence" value="ECO:0007669"/>
    <property type="project" value="UniProtKB-KW"/>
</dbReference>
<feature type="domain" description="Cathepsin propeptide inhibitor" evidence="9">
    <location>
        <begin position="36"/>
        <end position="93"/>
    </location>
</feature>
<dbReference type="EMBL" id="CAKOAT010052932">
    <property type="protein sequence ID" value="CAH8298951.1"/>
    <property type="molecule type" value="Genomic_DNA"/>
</dbReference>
<dbReference type="GO" id="GO:0008234">
    <property type="term" value="F:cysteine-type peptidase activity"/>
    <property type="evidence" value="ECO:0007669"/>
    <property type="project" value="UniProtKB-KW"/>
</dbReference>
<dbReference type="Proteomes" id="UP001642260">
    <property type="component" value="Unassembled WGS sequence"/>
</dbReference>
<dbReference type="PROSITE" id="PS00139">
    <property type="entry name" value="THIOL_PROTEASE_CYS"/>
    <property type="match status" value="1"/>
</dbReference>
<dbReference type="InterPro" id="IPR013128">
    <property type="entry name" value="Peptidase_C1A"/>
</dbReference>
<dbReference type="Pfam" id="PF00112">
    <property type="entry name" value="Peptidase_C1"/>
    <property type="match status" value="1"/>
</dbReference>
<sequence length="336" mass="37578">MVMVVSYVFLVLTILSMDLWISQATSRHETSIADYHQQWMIQFSRAYMNESEKQMRLRVFKKNLEFIENFNNKRNQSYKLGVNEFTDLTDEEFLATHTCLTDTNVTSPLPPWNWNASNHVGESKDWVKEGAVTPAKRQGGCGACWAFSAIAAVEGLTKISQGNLVSLSAQQLIDCDRERDHGCKGGSMRYAFKYIVSNKGIASDQSYPYQMKDGICRSNVTPAMQISGFNAVPTNNESALLEAVSIQPISVGLAARKDSFIHYSSGVYNDGDCGTDMNHAVTLVGYGRSPEGIKYWLAKNSWGKSWGENGFIRLRRDVEWPYGMCGVAQYASFPVA</sequence>
<protein>
    <submittedName>
        <fullName evidence="10">Uncharacterized protein</fullName>
    </submittedName>
</protein>
<keyword evidence="3 7" id="KW-0732">Signal</keyword>
<dbReference type="CDD" id="cd02248">
    <property type="entry name" value="Peptidase_C1A"/>
    <property type="match status" value="1"/>
</dbReference>
<evidence type="ECO:0000256" key="3">
    <source>
        <dbReference type="ARBA" id="ARBA00022729"/>
    </source>
</evidence>
<dbReference type="PRINTS" id="PR00705">
    <property type="entry name" value="PAPAIN"/>
</dbReference>
<dbReference type="AlphaFoldDB" id="A0ABC8IT58"/>
<dbReference type="PANTHER" id="PTHR12411">
    <property type="entry name" value="CYSTEINE PROTEASE FAMILY C1-RELATED"/>
    <property type="match status" value="1"/>
</dbReference>
<evidence type="ECO:0000256" key="7">
    <source>
        <dbReference type="SAM" id="SignalP"/>
    </source>
</evidence>
<dbReference type="InterPro" id="IPR000169">
    <property type="entry name" value="Pept_cys_AS"/>
</dbReference>
<keyword evidence="4" id="KW-0378">Hydrolase</keyword>
<keyword evidence="6" id="KW-1015">Disulfide bond</keyword>